<reference evidence="1 2" key="1">
    <citation type="submission" date="2020-11" db="EMBL/GenBank/DDBJ databases">
        <title>Description of Pontivivens ytuae sp. nov. isolated from deep sea sediment of Mariana Trench.</title>
        <authorList>
            <person name="Wang Z."/>
            <person name="Sun Q.-L."/>
            <person name="Xu X.-D."/>
            <person name="Tang Y.-Z."/>
            <person name="Zhang J."/>
        </authorList>
    </citation>
    <scope>NUCLEOTIDE SEQUENCE [LARGE SCALE GENOMIC DNA]</scope>
    <source>
        <strain evidence="1 2">MT2928</strain>
    </source>
</reference>
<sequence length="52" mass="6068">MEKLGRNDPCPCGSGRRYKRCCLKGDRYDGSNRHHYFQRAPVTPALPRFERA</sequence>
<keyword evidence="2" id="KW-1185">Reference proteome</keyword>
<name>A0A7S9QEK5_9RHOB</name>
<protein>
    <submittedName>
        <fullName evidence="1">SEC-C domain-containing protein</fullName>
    </submittedName>
</protein>
<dbReference type="Proteomes" id="UP000594800">
    <property type="component" value="Chromosome"/>
</dbReference>
<dbReference type="EMBL" id="CP064942">
    <property type="protein sequence ID" value="QPH56075.1"/>
    <property type="molecule type" value="Genomic_DNA"/>
</dbReference>
<dbReference type="KEGG" id="poz:I0K15_01595"/>
<dbReference type="SUPFAM" id="SSF103642">
    <property type="entry name" value="Sec-C motif"/>
    <property type="match status" value="1"/>
</dbReference>
<dbReference type="Gene3D" id="3.10.450.50">
    <property type="match status" value="1"/>
</dbReference>
<dbReference type="InterPro" id="IPR004027">
    <property type="entry name" value="SEC_C_motif"/>
</dbReference>
<dbReference type="AlphaFoldDB" id="A0A7S9QEK5"/>
<gene>
    <name evidence="1" type="ORF">I0K15_01595</name>
</gene>
<evidence type="ECO:0000313" key="1">
    <source>
        <dbReference type="EMBL" id="QPH56075.1"/>
    </source>
</evidence>
<dbReference type="Pfam" id="PF02810">
    <property type="entry name" value="SEC-C"/>
    <property type="match status" value="1"/>
</dbReference>
<proteinExistence type="predicted"/>
<organism evidence="1 2">
    <name type="scientific">Pontivivens ytuae</name>
    <dbReference type="NCBI Taxonomy" id="2789856"/>
    <lineage>
        <taxon>Bacteria</taxon>
        <taxon>Pseudomonadati</taxon>
        <taxon>Pseudomonadota</taxon>
        <taxon>Alphaproteobacteria</taxon>
        <taxon>Rhodobacterales</taxon>
        <taxon>Paracoccaceae</taxon>
        <taxon>Pontivivens</taxon>
    </lineage>
</organism>
<evidence type="ECO:0000313" key="2">
    <source>
        <dbReference type="Proteomes" id="UP000594800"/>
    </source>
</evidence>
<accession>A0A7S9QEK5</accession>